<dbReference type="Proteomes" id="UP000704712">
    <property type="component" value="Unassembled WGS sequence"/>
</dbReference>
<protein>
    <submittedName>
        <fullName evidence="2">Uncharacterized protein</fullName>
    </submittedName>
</protein>
<gene>
    <name evidence="2" type="ORF">GN958_ATG11720</name>
</gene>
<dbReference type="EMBL" id="JAACNO010001584">
    <property type="protein sequence ID" value="KAF4139058.1"/>
    <property type="molecule type" value="Genomic_DNA"/>
</dbReference>
<name>A0A8S9UKV4_PHYIN</name>
<evidence type="ECO:0000313" key="2">
    <source>
        <dbReference type="EMBL" id="KAF4139058.1"/>
    </source>
</evidence>
<evidence type="ECO:0000313" key="3">
    <source>
        <dbReference type="Proteomes" id="UP000704712"/>
    </source>
</evidence>
<proteinExistence type="predicted"/>
<sequence>MENILDKKTFRTQCVEHLRRQGRYMTGKATRFLRSNLLREMYSIADEEREEYAGAVLPILLDMMQNKRISKDDITKTFVAEPEPGSPTAGGAAAEPPSVHPAPNREGDTRPTNAPTTFPAEGAGTTIHLGRCWTSASTTASSRFKSSGSPCGSPLEMFLEII</sequence>
<reference evidence="2" key="1">
    <citation type="submission" date="2020-03" db="EMBL/GenBank/DDBJ databases">
        <title>Hybrid Assembly of Korean Phytophthora infestans isolates.</title>
        <authorList>
            <person name="Prokchorchik M."/>
            <person name="Lee Y."/>
            <person name="Seo J."/>
            <person name="Cho J.-H."/>
            <person name="Park Y.-E."/>
            <person name="Jang D.-C."/>
            <person name="Im J.-S."/>
            <person name="Choi J.-G."/>
            <person name="Park H.-J."/>
            <person name="Lee G.-B."/>
            <person name="Lee Y.-G."/>
            <person name="Hong S.-Y."/>
            <person name="Cho K."/>
            <person name="Sohn K.H."/>
        </authorList>
    </citation>
    <scope>NUCLEOTIDE SEQUENCE</scope>
    <source>
        <strain evidence="2">KR_2_A2</strain>
    </source>
</reference>
<dbReference type="AlphaFoldDB" id="A0A8S9UKV4"/>
<feature type="region of interest" description="Disordered" evidence="1">
    <location>
        <begin position="77"/>
        <end position="123"/>
    </location>
</feature>
<evidence type="ECO:0000256" key="1">
    <source>
        <dbReference type="SAM" id="MobiDB-lite"/>
    </source>
</evidence>
<comment type="caution">
    <text evidence="2">The sequence shown here is derived from an EMBL/GenBank/DDBJ whole genome shotgun (WGS) entry which is preliminary data.</text>
</comment>
<accession>A0A8S9UKV4</accession>
<organism evidence="2 3">
    <name type="scientific">Phytophthora infestans</name>
    <name type="common">Potato late blight agent</name>
    <name type="synonym">Botrytis infestans</name>
    <dbReference type="NCBI Taxonomy" id="4787"/>
    <lineage>
        <taxon>Eukaryota</taxon>
        <taxon>Sar</taxon>
        <taxon>Stramenopiles</taxon>
        <taxon>Oomycota</taxon>
        <taxon>Peronosporomycetes</taxon>
        <taxon>Peronosporales</taxon>
        <taxon>Peronosporaceae</taxon>
        <taxon>Phytophthora</taxon>
    </lineage>
</organism>